<dbReference type="WBParaSite" id="ECPE_0000732101-mRNA-1">
    <property type="protein sequence ID" value="ECPE_0000732101-mRNA-1"/>
    <property type="gene ID" value="ECPE_0000732101"/>
</dbReference>
<proteinExistence type="predicted"/>
<sequence>MIERGGFSRFGRFSTLKRRPDKSQHASTTSPVIAQLSEDIKQVVYEDVFEEVPTGPKSAPALQTHCDSTCMLSLEPKLNECVPNCFACVPNM</sequence>
<keyword evidence="3" id="KW-1185">Reference proteome</keyword>
<organism evidence="4">
    <name type="scientific">Echinostoma caproni</name>
    <dbReference type="NCBI Taxonomy" id="27848"/>
    <lineage>
        <taxon>Eukaryota</taxon>
        <taxon>Metazoa</taxon>
        <taxon>Spiralia</taxon>
        <taxon>Lophotrochozoa</taxon>
        <taxon>Platyhelminthes</taxon>
        <taxon>Trematoda</taxon>
        <taxon>Digenea</taxon>
        <taxon>Plagiorchiida</taxon>
        <taxon>Echinostomata</taxon>
        <taxon>Echinostomatoidea</taxon>
        <taxon>Echinostomatidae</taxon>
        <taxon>Echinostoma</taxon>
    </lineage>
</organism>
<reference evidence="4" key="1">
    <citation type="submission" date="2016-06" db="UniProtKB">
        <authorList>
            <consortium name="WormBaseParasite"/>
        </authorList>
    </citation>
    <scope>IDENTIFICATION</scope>
</reference>
<evidence type="ECO:0000313" key="2">
    <source>
        <dbReference type="EMBL" id="VDP80737.1"/>
    </source>
</evidence>
<gene>
    <name evidence="2" type="ORF">ECPE_LOCUS7305</name>
</gene>
<evidence type="ECO:0000256" key="1">
    <source>
        <dbReference type="SAM" id="MobiDB-lite"/>
    </source>
</evidence>
<feature type="region of interest" description="Disordered" evidence="1">
    <location>
        <begin position="1"/>
        <end position="31"/>
    </location>
</feature>
<reference evidence="2 3" key="2">
    <citation type="submission" date="2018-11" db="EMBL/GenBank/DDBJ databases">
        <authorList>
            <consortium name="Pathogen Informatics"/>
        </authorList>
    </citation>
    <scope>NUCLEOTIDE SEQUENCE [LARGE SCALE GENOMIC DNA]</scope>
    <source>
        <strain evidence="2 3">Egypt</strain>
    </source>
</reference>
<dbReference type="EMBL" id="UZAN01044418">
    <property type="protein sequence ID" value="VDP80737.1"/>
    <property type="molecule type" value="Genomic_DNA"/>
</dbReference>
<evidence type="ECO:0000313" key="4">
    <source>
        <dbReference type="WBParaSite" id="ECPE_0000732101-mRNA-1"/>
    </source>
</evidence>
<evidence type="ECO:0000313" key="3">
    <source>
        <dbReference type="Proteomes" id="UP000272942"/>
    </source>
</evidence>
<dbReference type="AlphaFoldDB" id="A0A183AK20"/>
<dbReference type="Proteomes" id="UP000272942">
    <property type="component" value="Unassembled WGS sequence"/>
</dbReference>
<dbReference type="OrthoDB" id="10609558at2759"/>
<accession>A0A183AK20</accession>
<protein>
    <submittedName>
        <fullName evidence="4">ShKT domain-containing protein</fullName>
    </submittedName>
</protein>
<name>A0A183AK20_9TREM</name>